<protein>
    <submittedName>
        <fullName evidence="2">Uncharacterized protein</fullName>
    </submittedName>
</protein>
<keyword evidence="3" id="KW-1185">Reference proteome</keyword>
<accession>A0A7J7NQS4</accession>
<dbReference type="Proteomes" id="UP000541444">
    <property type="component" value="Unassembled WGS sequence"/>
</dbReference>
<evidence type="ECO:0000313" key="3">
    <source>
        <dbReference type="Proteomes" id="UP000541444"/>
    </source>
</evidence>
<dbReference type="OrthoDB" id="1939467at2759"/>
<gene>
    <name evidence="2" type="ORF">GIB67_028102</name>
</gene>
<evidence type="ECO:0000256" key="1">
    <source>
        <dbReference type="SAM" id="MobiDB-lite"/>
    </source>
</evidence>
<dbReference type="AlphaFoldDB" id="A0A7J7NQS4"/>
<evidence type="ECO:0000313" key="2">
    <source>
        <dbReference type="EMBL" id="KAF6169551.1"/>
    </source>
</evidence>
<comment type="caution">
    <text evidence="2">The sequence shown here is derived from an EMBL/GenBank/DDBJ whole genome shotgun (WGS) entry which is preliminary data.</text>
</comment>
<sequence length="137" mass="15608">MDVKLSRPTSNTKKREAEQYVELAKFGDVDFNDEYAPQRNDLGGRSDEEASGAQPTKVDAMNEYNVKTPPMYEEAQIKVSPKETAAPIDDVYPPDRSFLFSFKFYRARSIYLGQEPGCLRVHHHTPTSHLEKEPTIV</sequence>
<reference evidence="2 3" key="1">
    <citation type="journal article" date="2020" name="IScience">
        <title>Genome Sequencing of the Endangered Kingdonia uniflora (Circaeasteraceae, Ranunculales) Reveals Potential Mechanisms of Evolutionary Specialization.</title>
        <authorList>
            <person name="Sun Y."/>
            <person name="Deng T."/>
            <person name="Zhang A."/>
            <person name="Moore M.J."/>
            <person name="Landis J.B."/>
            <person name="Lin N."/>
            <person name="Zhang H."/>
            <person name="Zhang X."/>
            <person name="Huang J."/>
            <person name="Zhang X."/>
            <person name="Sun H."/>
            <person name="Wang H."/>
        </authorList>
    </citation>
    <scope>NUCLEOTIDE SEQUENCE [LARGE SCALE GENOMIC DNA]</scope>
    <source>
        <strain evidence="2">TB1705</strain>
        <tissue evidence="2">Leaf</tissue>
    </source>
</reference>
<proteinExistence type="predicted"/>
<name>A0A7J7NQS4_9MAGN</name>
<dbReference type="EMBL" id="JACGCM010000635">
    <property type="protein sequence ID" value="KAF6169551.1"/>
    <property type="molecule type" value="Genomic_DNA"/>
</dbReference>
<organism evidence="2 3">
    <name type="scientific">Kingdonia uniflora</name>
    <dbReference type="NCBI Taxonomy" id="39325"/>
    <lineage>
        <taxon>Eukaryota</taxon>
        <taxon>Viridiplantae</taxon>
        <taxon>Streptophyta</taxon>
        <taxon>Embryophyta</taxon>
        <taxon>Tracheophyta</taxon>
        <taxon>Spermatophyta</taxon>
        <taxon>Magnoliopsida</taxon>
        <taxon>Ranunculales</taxon>
        <taxon>Circaeasteraceae</taxon>
        <taxon>Kingdonia</taxon>
    </lineage>
</organism>
<feature type="region of interest" description="Disordered" evidence="1">
    <location>
        <begin position="32"/>
        <end position="64"/>
    </location>
</feature>